<proteinExistence type="predicted"/>
<reference evidence="1 3" key="1">
    <citation type="journal article" date="2011" name="Nature">
        <title>The Medicago genome provides insight into the evolution of rhizobial symbioses.</title>
        <authorList>
            <person name="Young N.D."/>
            <person name="Debelle F."/>
            <person name="Oldroyd G.E."/>
            <person name="Geurts R."/>
            <person name="Cannon S.B."/>
            <person name="Udvardi M.K."/>
            <person name="Benedito V.A."/>
            <person name="Mayer K.F."/>
            <person name="Gouzy J."/>
            <person name="Schoof H."/>
            <person name="Van de Peer Y."/>
            <person name="Proost S."/>
            <person name="Cook D.R."/>
            <person name="Meyers B.C."/>
            <person name="Spannagl M."/>
            <person name="Cheung F."/>
            <person name="De Mita S."/>
            <person name="Krishnakumar V."/>
            <person name="Gundlach H."/>
            <person name="Zhou S."/>
            <person name="Mudge J."/>
            <person name="Bharti A.K."/>
            <person name="Murray J.D."/>
            <person name="Naoumkina M.A."/>
            <person name="Rosen B."/>
            <person name="Silverstein K.A."/>
            <person name="Tang H."/>
            <person name="Rombauts S."/>
            <person name="Zhao P.X."/>
            <person name="Zhou P."/>
            <person name="Barbe V."/>
            <person name="Bardou P."/>
            <person name="Bechner M."/>
            <person name="Bellec A."/>
            <person name="Berger A."/>
            <person name="Berges H."/>
            <person name="Bidwell S."/>
            <person name="Bisseling T."/>
            <person name="Choisne N."/>
            <person name="Couloux A."/>
            <person name="Denny R."/>
            <person name="Deshpande S."/>
            <person name="Dai X."/>
            <person name="Doyle J.J."/>
            <person name="Dudez A.M."/>
            <person name="Farmer A.D."/>
            <person name="Fouteau S."/>
            <person name="Franken C."/>
            <person name="Gibelin C."/>
            <person name="Gish J."/>
            <person name="Goldstein S."/>
            <person name="Gonzalez A.J."/>
            <person name="Green P.J."/>
            <person name="Hallab A."/>
            <person name="Hartog M."/>
            <person name="Hua A."/>
            <person name="Humphray S.J."/>
            <person name="Jeong D.H."/>
            <person name="Jing Y."/>
            <person name="Jocker A."/>
            <person name="Kenton S.M."/>
            <person name="Kim D.J."/>
            <person name="Klee K."/>
            <person name="Lai H."/>
            <person name="Lang C."/>
            <person name="Lin S."/>
            <person name="Macmil S.L."/>
            <person name="Magdelenat G."/>
            <person name="Matthews L."/>
            <person name="McCorrison J."/>
            <person name="Monaghan E.L."/>
            <person name="Mun J.H."/>
            <person name="Najar F.Z."/>
            <person name="Nicholson C."/>
            <person name="Noirot C."/>
            <person name="O'Bleness M."/>
            <person name="Paule C.R."/>
            <person name="Poulain J."/>
            <person name="Prion F."/>
            <person name="Qin B."/>
            <person name="Qu C."/>
            <person name="Retzel E.F."/>
            <person name="Riddle C."/>
            <person name="Sallet E."/>
            <person name="Samain S."/>
            <person name="Samson N."/>
            <person name="Sanders I."/>
            <person name="Saurat O."/>
            <person name="Scarpelli C."/>
            <person name="Schiex T."/>
            <person name="Segurens B."/>
            <person name="Severin A.J."/>
            <person name="Sherrier D.J."/>
            <person name="Shi R."/>
            <person name="Sims S."/>
            <person name="Singer S.R."/>
            <person name="Sinharoy S."/>
            <person name="Sterck L."/>
            <person name="Viollet A."/>
            <person name="Wang B.B."/>
            <person name="Wang K."/>
            <person name="Wang M."/>
            <person name="Wang X."/>
            <person name="Warfsmann J."/>
            <person name="Weissenbach J."/>
            <person name="White D.D."/>
            <person name="White J.D."/>
            <person name="Wiley G.B."/>
            <person name="Wincker P."/>
            <person name="Xing Y."/>
            <person name="Yang L."/>
            <person name="Yao Z."/>
            <person name="Ying F."/>
            <person name="Zhai J."/>
            <person name="Zhou L."/>
            <person name="Zuber A."/>
            <person name="Denarie J."/>
            <person name="Dixon R.A."/>
            <person name="May G.D."/>
            <person name="Schwartz D.C."/>
            <person name="Rogers J."/>
            <person name="Quetier F."/>
            <person name="Town C.D."/>
            <person name="Roe B.A."/>
        </authorList>
    </citation>
    <scope>NUCLEOTIDE SEQUENCE [LARGE SCALE GENOMIC DNA]</scope>
    <source>
        <strain evidence="1">A17</strain>
        <strain evidence="2 3">cv. Jemalong A17</strain>
    </source>
</reference>
<evidence type="ECO:0000313" key="2">
    <source>
        <dbReference type="EnsemblPlants" id="KEH43505"/>
    </source>
</evidence>
<reference evidence="1 3" key="2">
    <citation type="journal article" date="2014" name="BMC Genomics">
        <title>An improved genome release (version Mt4.0) for the model legume Medicago truncatula.</title>
        <authorList>
            <person name="Tang H."/>
            <person name="Krishnakumar V."/>
            <person name="Bidwell S."/>
            <person name="Rosen B."/>
            <person name="Chan A."/>
            <person name="Zhou S."/>
            <person name="Gentzbittel L."/>
            <person name="Childs K.L."/>
            <person name="Yandell M."/>
            <person name="Gundlach H."/>
            <person name="Mayer K.F."/>
            <person name="Schwartz D.C."/>
            <person name="Town C.D."/>
        </authorList>
    </citation>
    <scope>GENOME REANNOTATION</scope>
    <source>
        <strain evidence="1">A17</strain>
        <strain evidence="2 3">cv. Jemalong A17</strain>
    </source>
</reference>
<gene>
    <name evidence="1" type="ordered locus">MTR_1g094615</name>
</gene>
<name>A0A072VZL6_MEDTR</name>
<evidence type="ECO:0000313" key="1">
    <source>
        <dbReference type="EMBL" id="KEH43505.1"/>
    </source>
</evidence>
<dbReference type="EMBL" id="CM001217">
    <property type="protein sequence ID" value="KEH43505.1"/>
    <property type="molecule type" value="Genomic_DNA"/>
</dbReference>
<dbReference type="AlphaFoldDB" id="A0A072VZL6"/>
<reference evidence="2" key="3">
    <citation type="submission" date="2015-04" db="UniProtKB">
        <authorList>
            <consortium name="EnsemblPlants"/>
        </authorList>
    </citation>
    <scope>IDENTIFICATION</scope>
    <source>
        <strain evidence="2">cv. Jemalong A17</strain>
    </source>
</reference>
<keyword evidence="3" id="KW-1185">Reference proteome</keyword>
<sequence length="102" mass="11869">MYMVNDLHQHSFQGLWLDSIEKLFVDNLHIVAKSLREERGNVHRTVSKADQHIEFTNGEISEVIKEEMSLLNNNSIHHVFPNCPMNVCLRDDKKSALVDIRE</sequence>
<protein>
    <submittedName>
        <fullName evidence="1 2">Uncharacterized protein</fullName>
    </submittedName>
</protein>
<dbReference type="EnsemblPlants" id="KEH43505">
    <property type="protein sequence ID" value="KEH43505"/>
    <property type="gene ID" value="MTR_1g094615"/>
</dbReference>
<accession>A0A072VZL6</accession>
<evidence type="ECO:0000313" key="3">
    <source>
        <dbReference type="Proteomes" id="UP000002051"/>
    </source>
</evidence>
<organism evidence="1 3">
    <name type="scientific">Medicago truncatula</name>
    <name type="common">Barrel medic</name>
    <name type="synonym">Medicago tribuloides</name>
    <dbReference type="NCBI Taxonomy" id="3880"/>
    <lineage>
        <taxon>Eukaryota</taxon>
        <taxon>Viridiplantae</taxon>
        <taxon>Streptophyta</taxon>
        <taxon>Embryophyta</taxon>
        <taxon>Tracheophyta</taxon>
        <taxon>Spermatophyta</taxon>
        <taxon>Magnoliopsida</taxon>
        <taxon>eudicotyledons</taxon>
        <taxon>Gunneridae</taxon>
        <taxon>Pentapetalae</taxon>
        <taxon>rosids</taxon>
        <taxon>fabids</taxon>
        <taxon>Fabales</taxon>
        <taxon>Fabaceae</taxon>
        <taxon>Papilionoideae</taxon>
        <taxon>50 kb inversion clade</taxon>
        <taxon>NPAAA clade</taxon>
        <taxon>Hologalegina</taxon>
        <taxon>IRL clade</taxon>
        <taxon>Trifolieae</taxon>
        <taxon>Medicago</taxon>
    </lineage>
</organism>
<dbReference type="Proteomes" id="UP000002051">
    <property type="component" value="Unassembled WGS sequence"/>
</dbReference>
<dbReference type="HOGENOM" id="CLU_2281575_0_0_1"/>